<dbReference type="SUPFAM" id="SSF53756">
    <property type="entry name" value="UDP-Glycosyltransferase/glycogen phosphorylase"/>
    <property type="match status" value="1"/>
</dbReference>
<dbReference type="OrthoDB" id="9802525at2"/>
<keyword evidence="6" id="KW-1185">Reference proteome</keyword>
<keyword evidence="2 5" id="KW-0808">Transferase</keyword>
<dbReference type="InterPro" id="IPR050194">
    <property type="entry name" value="Glycosyltransferase_grp1"/>
</dbReference>
<evidence type="ECO:0000256" key="1">
    <source>
        <dbReference type="ARBA" id="ARBA00022676"/>
    </source>
</evidence>
<dbReference type="CDD" id="cd03814">
    <property type="entry name" value="GT4-like"/>
    <property type="match status" value="1"/>
</dbReference>
<feature type="domain" description="Glycosyl transferase family 1" evidence="3">
    <location>
        <begin position="232"/>
        <end position="379"/>
    </location>
</feature>
<dbReference type="PANTHER" id="PTHR45947">
    <property type="entry name" value="SULFOQUINOVOSYL TRANSFERASE SQD2"/>
    <property type="match status" value="1"/>
</dbReference>
<dbReference type="Pfam" id="PF00534">
    <property type="entry name" value="Glycos_transf_1"/>
    <property type="match status" value="1"/>
</dbReference>
<evidence type="ECO:0000259" key="3">
    <source>
        <dbReference type="Pfam" id="PF00534"/>
    </source>
</evidence>
<keyword evidence="1 5" id="KW-0328">Glycosyltransferase</keyword>
<reference evidence="5 6" key="1">
    <citation type="submission" date="2018-08" db="EMBL/GenBank/DDBJ databases">
        <title>Sequencing the genomes of 1000 actinobacteria strains.</title>
        <authorList>
            <person name="Klenk H.-P."/>
        </authorList>
    </citation>
    <scope>NUCLEOTIDE SEQUENCE [LARGE SCALE GENOMIC DNA]</scope>
    <source>
        <strain evidence="5 6">DSM 43927</strain>
    </source>
</reference>
<feature type="domain" description="Glycosyltransferase subfamily 4-like N-terminal" evidence="4">
    <location>
        <begin position="54"/>
        <end position="215"/>
    </location>
</feature>
<gene>
    <name evidence="5" type="ORF">DFJ69_0506</name>
</gene>
<dbReference type="Gene3D" id="3.40.50.2000">
    <property type="entry name" value="Glycogen Phosphorylase B"/>
    <property type="match status" value="2"/>
</dbReference>
<dbReference type="GO" id="GO:1901137">
    <property type="term" value="P:carbohydrate derivative biosynthetic process"/>
    <property type="evidence" value="ECO:0007669"/>
    <property type="project" value="UniProtKB-ARBA"/>
</dbReference>
<dbReference type="EMBL" id="QTTT01000001">
    <property type="protein sequence ID" value="REE95125.1"/>
    <property type="molecule type" value="Genomic_DNA"/>
</dbReference>
<dbReference type="InterPro" id="IPR028098">
    <property type="entry name" value="Glyco_trans_4-like_N"/>
</dbReference>
<name>A0A3D9SQA6_9ACTN</name>
<proteinExistence type="predicted"/>
<organism evidence="5 6">
    <name type="scientific">Thermomonospora umbrina</name>
    <dbReference type="NCBI Taxonomy" id="111806"/>
    <lineage>
        <taxon>Bacteria</taxon>
        <taxon>Bacillati</taxon>
        <taxon>Actinomycetota</taxon>
        <taxon>Actinomycetes</taxon>
        <taxon>Streptosporangiales</taxon>
        <taxon>Thermomonosporaceae</taxon>
        <taxon>Thermomonospora</taxon>
    </lineage>
</organism>
<dbReference type="PANTHER" id="PTHR45947:SF3">
    <property type="entry name" value="SULFOQUINOVOSYL TRANSFERASE SQD2"/>
    <property type="match status" value="1"/>
</dbReference>
<sequence>MPRKIAGAADILRAGTFACCFPQGRRRAAGASDGTVTLCAVRVAIVTESFLPRINGVTNSVCRVAEQLAARRHEVLIVAPEPGPDRYAGQPVEPVPGFCLPFYRSFTVGVPTGRVRAALRDFAPDVVHLASPFVLGAGGLSAARRMDVPAVAVFQTDMAGFARRYRCGMATPLIWSWLRHIHGRADRTLVPSTPVLGELERRGVPRLALWARGVDQTAFHPRHRSEGVRARLAPGNEVLIGYVGRLAAEKRPEMLTRLVGIPGARLVVVGDGPEGERLRRLLPDAVFTGFRTGGELSELVASLDVFVHTGADETFCQAVQEGLASGVPVVAPAAGGPLDLVRPGHNGLLFAPDDGGDLRAAVEALVSDPAMRWRMSREAFRSVRGRGWDVICDELLGHYDDVMYGVPAGQQAA</sequence>
<evidence type="ECO:0000256" key="2">
    <source>
        <dbReference type="ARBA" id="ARBA00022679"/>
    </source>
</evidence>
<evidence type="ECO:0000259" key="4">
    <source>
        <dbReference type="Pfam" id="PF13439"/>
    </source>
</evidence>
<comment type="caution">
    <text evidence="5">The sequence shown here is derived from an EMBL/GenBank/DDBJ whole genome shotgun (WGS) entry which is preliminary data.</text>
</comment>
<evidence type="ECO:0000313" key="6">
    <source>
        <dbReference type="Proteomes" id="UP000256661"/>
    </source>
</evidence>
<dbReference type="GO" id="GO:0016758">
    <property type="term" value="F:hexosyltransferase activity"/>
    <property type="evidence" value="ECO:0007669"/>
    <property type="project" value="TreeGrafter"/>
</dbReference>
<dbReference type="AlphaFoldDB" id="A0A3D9SQA6"/>
<evidence type="ECO:0000313" key="5">
    <source>
        <dbReference type="EMBL" id="REE95125.1"/>
    </source>
</evidence>
<accession>A0A3D9SQA6</accession>
<dbReference type="Proteomes" id="UP000256661">
    <property type="component" value="Unassembled WGS sequence"/>
</dbReference>
<protein>
    <submittedName>
        <fullName evidence="5">Phosphatidylinositol alpha 1,6-mannosyltransferase</fullName>
    </submittedName>
</protein>
<dbReference type="Pfam" id="PF13439">
    <property type="entry name" value="Glyco_transf_4"/>
    <property type="match status" value="1"/>
</dbReference>
<dbReference type="InterPro" id="IPR001296">
    <property type="entry name" value="Glyco_trans_1"/>
</dbReference>